<evidence type="ECO:0000313" key="2">
    <source>
        <dbReference type="Proteomes" id="UP000076226"/>
    </source>
</evidence>
<evidence type="ECO:0000313" key="1">
    <source>
        <dbReference type="EMBL" id="AMX82818.1"/>
    </source>
</evidence>
<name>A0ABM6A9C7_9BACL</name>
<gene>
    <name evidence="1" type="ORF">GS3922_03495</name>
</gene>
<reference evidence="1 2" key="1">
    <citation type="submission" date="2016-02" db="EMBL/GenBank/DDBJ databases">
        <title>Complete genome sequence of Geobacillus subterraneus KCTC 3922T.</title>
        <authorList>
            <person name="Lee D.-W."/>
            <person name="Lee Y.-J."/>
            <person name="Lee S.-J."/>
            <person name="Park G.-S."/>
            <person name="Lee S.-J."/>
            <person name="Shin J.-H."/>
        </authorList>
    </citation>
    <scope>NUCLEOTIDE SEQUENCE [LARGE SCALE GENOMIC DNA]</scope>
    <source>
        <strain evidence="1 2">KCTC 3922</strain>
    </source>
</reference>
<protein>
    <submittedName>
        <fullName evidence="1">Uncharacterized protein</fullName>
    </submittedName>
</protein>
<dbReference type="Proteomes" id="UP000076226">
    <property type="component" value="Chromosome"/>
</dbReference>
<accession>A0ABM6A9C7</accession>
<dbReference type="GeneID" id="32408002"/>
<keyword evidence="2" id="KW-1185">Reference proteome</keyword>
<organism evidence="1 2">
    <name type="scientific">Geobacillus subterraneus</name>
    <dbReference type="NCBI Taxonomy" id="129338"/>
    <lineage>
        <taxon>Bacteria</taxon>
        <taxon>Bacillati</taxon>
        <taxon>Bacillota</taxon>
        <taxon>Bacilli</taxon>
        <taxon>Bacillales</taxon>
        <taxon>Anoxybacillaceae</taxon>
        <taxon>Geobacillus</taxon>
    </lineage>
</organism>
<sequence>MRQAPDRRPVFFCLYGGVAAKRLIGKSGRIKSRFFRFLYKIVAGPRTVSYIYNGTSFRQISIK</sequence>
<dbReference type="EMBL" id="CP014342">
    <property type="protein sequence ID" value="AMX82818.1"/>
    <property type="molecule type" value="Genomic_DNA"/>
</dbReference>
<proteinExistence type="predicted"/>